<evidence type="ECO:0008006" key="4">
    <source>
        <dbReference type="Google" id="ProtNLM"/>
    </source>
</evidence>
<keyword evidence="1" id="KW-0472">Membrane</keyword>
<organism evidence="2 3">
    <name type="scientific">Streptomyces chiangmaiensis</name>
    <dbReference type="NCBI Taxonomy" id="766497"/>
    <lineage>
        <taxon>Bacteria</taxon>
        <taxon>Bacillati</taxon>
        <taxon>Actinomycetota</taxon>
        <taxon>Actinomycetes</taxon>
        <taxon>Kitasatosporales</taxon>
        <taxon>Streptomycetaceae</taxon>
        <taxon>Streptomyces</taxon>
    </lineage>
</organism>
<reference evidence="2" key="1">
    <citation type="submission" date="2024-01" db="EMBL/GenBank/DDBJ databases">
        <title>First draft genome sequence data of TA4-1, the type strain of Gram-positive actinobacterium Streptomyces chiangmaiensis.</title>
        <authorList>
            <person name="Yasawong M."/>
            <person name="Nantapong N."/>
        </authorList>
    </citation>
    <scope>NUCLEOTIDE SEQUENCE</scope>
    <source>
        <strain evidence="2">TA4-1</strain>
    </source>
</reference>
<proteinExistence type="predicted"/>
<sequence length="299" mass="31878">MHSTLAQVAPMTPIPWGSLLATYFTLIGIPSGLTLATWWHRSRFPTTSLAVDWRTTWLCLALLSGAGLLLTIDLGQPARFFLMLTKFGNWDSPISLGAKIIAVKTFLLAVALYLLWRRRTASQGAPAPLPARGVAKYLDSAVVWLLGITSVALAVYPIAVLARSWVSPLASTSGSALIYLVTSLLMGAAVMQLVQAWDPATTGRQIVMYRQATLVLLMIYAATLAFTAVSVQNGPAKDALNSVLTGEWAPLFYTGAVGVGLLLPAAVLASGRGGRWARMSTSVAILASTGIVRYLIFTA</sequence>
<dbReference type="PANTHER" id="PTHR34856:SF2">
    <property type="entry name" value="PROTEIN NRFD"/>
    <property type="match status" value="1"/>
</dbReference>
<evidence type="ECO:0000256" key="1">
    <source>
        <dbReference type="SAM" id="Phobius"/>
    </source>
</evidence>
<feature type="transmembrane region" description="Helical" evidence="1">
    <location>
        <begin position="251"/>
        <end position="269"/>
    </location>
</feature>
<dbReference type="Proteomes" id="UP001333996">
    <property type="component" value="Unassembled WGS sequence"/>
</dbReference>
<keyword evidence="1" id="KW-1133">Transmembrane helix</keyword>
<keyword evidence="1" id="KW-0812">Transmembrane</keyword>
<dbReference type="EMBL" id="JAYWVC010000093">
    <property type="protein sequence ID" value="MED7825058.1"/>
    <property type="molecule type" value="Genomic_DNA"/>
</dbReference>
<dbReference type="RefSeq" id="WP_329509481.1">
    <property type="nucleotide sequence ID" value="NZ_BAAAYZ010000024.1"/>
</dbReference>
<feature type="transmembrane region" description="Helical" evidence="1">
    <location>
        <begin position="92"/>
        <end position="116"/>
    </location>
</feature>
<keyword evidence="3" id="KW-1185">Reference proteome</keyword>
<accession>A0ABU7FLY6</accession>
<dbReference type="PANTHER" id="PTHR34856">
    <property type="entry name" value="PROTEIN NRFD"/>
    <property type="match status" value="1"/>
</dbReference>
<gene>
    <name evidence="2" type="ORF">VXC91_24485</name>
</gene>
<dbReference type="Gene3D" id="1.20.1630.10">
    <property type="entry name" value="Formate dehydrogenase/DMSO reductase domain"/>
    <property type="match status" value="1"/>
</dbReference>
<name>A0ABU7FLY6_9ACTN</name>
<feature type="transmembrane region" description="Helical" evidence="1">
    <location>
        <begin position="137"/>
        <end position="156"/>
    </location>
</feature>
<dbReference type="InterPro" id="IPR052049">
    <property type="entry name" value="Electron_transfer_protein"/>
</dbReference>
<feature type="transmembrane region" description="Helical" evidence="1">
    <location>
        <begin position="51"/>
        <end position="72"/>
    </location>
</feature>
<feature type="transmembrane region" description="Helical" evidence="1">
    <location>
        <begin position="20"/>
        <end position="39"/>
    </location>
</feature>
<evidence type="ECO:0000313" key="3">
    <source>
        <dbReference type="Proteomes" id="UP001333996"/>
    </source>
</evidence>
<feature type="transmembrane region" description="Helical" evidence="1">
    <location>
        <begin position="214"/>
        <end position="231"/>
    </location>
</feature>
<evidence type="ECO:0000313" key="2">
    <source>
        <dbReference type="EMBL" id="MED7825058.1"/>
    </source>
</evidence>
<comment type="caution">
    <text evidence="2">The sequence shown here is derived from an EMBL/GenBank/DDBJ whole genome shotgun (WGS) entry which is preliminary data.</text>
</comment>
<protein>
    <recommendedName>
        <fullName evidence="4">Polysulfide reductase</fullName>
    </recommendedName>
</protein>
<feature type="transmembrane region" description="Helical" evidence="1">
    <location>
        <begin position="176"/>
        <end position="194"/>
    </location>
</feature>